<proteinExistence type="predicted"/>
<comment type="caution">
    <text evidence="1">The sequence shown here is derived from an EMBL/GenBank/DDBJ whole genome shotgun (WGS) entry which is preliminary data.</text>
</comment>
<protein>
    <recommendedName>
        <fullName evidence="2">N-acetyltransferase domain-containing protein</fullName>
    </recommendedName>
</protein>
<organism evidence="1">
    <name type="scientific">bioreactor metagenome</name>
    <dbReference type="NCBI Taxonomy" id="1076179"/>
    <lineage>
        <taxon>unclassified sequences</taxon>
        <taxon>metagenomes</taxon>
        <taxon>ecological metagenomes</taxon>
    </lineage>
</organism>
<gene>
    <name evidence="1" type="ORF">SDC9_108332</name>
</gene>
<sequence length="43" mass="5084">MINHQLAKNLLPYAQVKTDNEQSKALQRKLGMKIVEKPLFWLF</sequence>
<dbReference type="AlphaFoldDB" id="A0A645B7T5"/>
<accession>A0A645B7T5</accession>
<evidence type="ECO:0008006" key="2">
    <source>
        <dbReference type="Google" id="ProtNLM"/>
    </source>
</evidence>
<reference evidence="1" key="1">
    <citation type="submission" date="2019-08" db="EMBL/GenBank/DDBJ databases">
        <authorList>
            <person name="Kucharzyk K."/>
            <person name="Murdoch R.W."/>
            <person name="Higgins S."/>
            <person name="Loffler F."/>
        </authorList>
    </citation>
    <scope>NUCLEOTIDE SEQUENCE</scope>
</reference>
<dbReference type="EMBL" id="VSSQ01018361">
    <property type="protein sequence ID" value="MPM61472.1"/>
    <property type="molecule type" value="Genomic_DNA"/>
</dbReference>
<name>A0A645B7T5_9ZZZZ</name>
<evidence type="ECO:0000313" key="1">
    <source>
        <dbReference type="EMBL" id="MPM61472.1"/>
    </source>
</evidence>